<accession>A0A7R8UJE4</accession>
<dbReference type="OrthoDB" id="10051975at2759"/>
<sequence>MSGKGISECTPMFLAADETRFACEKKVPIIVSAERMCVTSIFAKIGNKGCRGSWASPWDGIIKMNTRNYWLFILRKVVAVTLLCSDGQGEDVTLSGMGVLVLGERCVLRADGFRLTSQDVVKKEVFIHTGQCCDVVQPLPEEIRELVRLNETRPLHVLGAEGLGERWRSEGRAVEELARRVKEEEFVRQHHRARLY</sequence>
<name>A0A7R8UJE4_HERIL</name>
<dbReference type="InterPro" id="IPR022048">
    <property type="entry name" value="Envelope_fusion-like"/>
</dbReference>
<proteinExistence type="predicted"/>
<gene>
    <name evidence="1" type="ORF">HERILL_LOCUS5032</name>
</gene>
<reference evidence="1 2" key="1">
    <citation type="submission" date="2020-11" db="EMBL/GenBank/DDBJ databases">
        <authorList>
            <person name="Wallbank WR R."/>
            <person name="Pardo Diaz C."/>
            <person name="Kozak K."/>
            <person name="Martin S."/>
            <person name="Jiggins C."/>
            <person name="Moest M."/>
            <person name="Warren A I."/>
            <person name="Generalovic N T."/>
            <person name="Byers J.R.P. K."/>
            <person name="Montejo-Kovacevich G."/>
            <person name="Yen C E."/>
        </authorList>
    </citation>
    <scope>NUCLEOTIDE SEQUENCE [LARGE SCALE GENOMIC DNA]</scope>
</reference>
<evidence type="ECO:0000313" key="2">
    <source>
        <dbReference type="Proteomes" id="UP000594454"/>
    </source>
</evidence>
<protein>
    <submittedName>
        <fullName evidence="1">Uncharacterized protein</fullName>
    </submittedName>
</protein>
<dbReference type="Pfam" id="PF12259">
    <property type="entry name" value="Baculo_F"/>
    <property type="match status" value="1"/>
</dbReference>
<dbReference type="AlphaFoldDB" id="A0A7R8UJE4"/>
<dbReference type="EMBL" id="LR899010">
    <property type="protein sequence ID" value="CAD7081958.1"/>
    <property type="molecule type" value="Genomic_DNA"/>
</dbReference>
<dbReference type="InParanoid" id="A0A7R8UJE4"/>
<keyword evidence="2" id="KW-1185">Reference proteome</keyword>
<evidence type="ECO:0000313" key="1">
    <source>
        <dbReference type="EMBL" id="CAD7081958.1"/>
    </source>
</evidence>
<organism evidence="1 2">
    <name type="scientific">Hermetia illucens</name>
    <name type="common">Black soldier fly</name>
    <dbReference type="NCBI Taxonomy" id="343691"/>
    <lineage>
        <taxon>Eukaryota</taxon>
        <taxon>Metazoa</taxon>
        <taxon>Ecdysozoa</taxon>
        <taxon>Arthropoda</taxon>
        <taxon>Hexapoda</taxon>
        <taxon>Insecta</taxon>
        <taxon>Pterygota</taxon>
        <taxon>Neoptera</taxon>
        <taxon>Endopterygota</taxon>
        <taxon>Diptera</taxon>
        <taxon>Brachycera</taxon>
        <taxon>Stratiomyomorpha</taxon>
        <taxon>Stratiomyidae</taxon>
        <taxon>Hermetiinae</taxon>
        <taxon>Hermetia</taxon>
    </lineage>
</organism>
<dbReference type="Proteomes" id="UP000594454">
    <property type="component" value="Chromosome 2"/>
</dbReference>